<evidence type="ECO:0000256" key="1">
    <source>
        <dbReference type="ARBA" id="ARBA00009477"/>
    </source>
</evidence>
<dbReference type="Gene3D" id="1.10.287.470">
    <property type="entry name" value="Helix hairpin bin"/>
    <property type="match status" value="1"/>
</dbReference>
<dbReference type="NCBIfam" id="TIGR01730">
    <property type="entry name" value="RND_mfp"/>
    <property type="match status" value="1"/>
</dbReference>
<dbReference type="Gene3D" id="2.40.420.20">
    <property type="match status" value="1"/>
</dbReference>
<gene>
    <name evidence="6" type="ORF">AAE02nite_16640</name>
</gene>
<evidence type="ECO:0000259" key="4">
    <source>
        <dbReference type="Pfam" id="PF25954"/>
    </source>
</evidence>
<dbReference type="EMBL" id="BJYS01000009">
    <property type="protein sequence ID" value="GEO04000.1"/>
    <property type="molecule type" value="Genomic_DNA"/>
</dbReference>
<protein>
    <submittedName>
        <fullName evidence="6">MexH family multidrug efflux RND transporter periplasmic adaptor subunit</fullName>
    </submittedName>
</protein>
<organism evidence="6 7">
    <name type="scientific">Adhaeribacter aerolatus</name>
    <dbReference type="NCBI Taxonomy" id="670289"/>
    <lineage>
        <taxon>Bacteria</taxon>
        <taxon>Pseudomonadati</taxon>
        <taxon>Bacteroidota</taxon>
        <taxon>Cytophagia</taxon>
        <taxon>Cytophagales</taxon>
        <taxon>Hymenobacteraceae</taxon>
        <taxon>Adhaeribacter</taxon>
    </lineage>
</organism>
<dbReference type="InterPro" id="IPR006143">
    <property type="entry name" value="RND_pump_MFP"/>
</dbReference>
<proteinExistence type="inferred from homology"/>
<dbReference type="PANTHER" id="PTHR30469:SF37">
    <property type="entry name" value="RAGD PROTEIN"/>
    <property type="match status" value="1"/>
</dbReference>
<feature type="domain" description="CzcB-like barrel-sandwich hybrid" evidence="5">
    <location>
        <begin position="68"/>
        <end position="212"/>
    </location>
</feature>
<dbReference type="PANTHER" id="PTHR30469">
    <property type="entry name" value="MULTIDRUG RESISTANCE PROTEIN MDTA"/>
    <property type="match status" value="1"/>
</dbReference>
<feature type="compositionally biased region" description="Low complexity" evidence="2">
    <location>
        <begin position="27"/>
        <end position="36"/>
    </location>
</feature>
<feature type="signal peptide" evidence="3">
    <location>
        <begin position="1"/>
        <end position="26"/>
    </location>
</feature>
<evidence type="ECO:0000313" key="7">
    <source>
        <dbReference type="Proteomes" id="UP000321532"/>
    </source>
</evidence>
<dbReference type="Proteomes" id="UP000321532">
    <property type="component" value="Unassembled WGS sequence"/>
</dbReference>
<dbReference type="GO" id="GO:0015562">
    <property type="term" value="F:efflux transmembrane transporter activity"/>
    <property type="evidence" value="ECO:0007669"/>
    <property type="project" value="TreeGrafter"/>
</dbReference>
<dbReference type="RefSeq" id="WP_146896999.1">
    <property type="nucleotide sequence ID" value="NZ_BJYS01000009.1"/>
</dbReference>
<dbReference type="GO" id="GO:1990281">
    <property type="term" value="C:efflux pump complex"/>
    <property type="evidence" value="ECO:0007669"/>
    <property type="project" value="TreeGrafter"/>
</dbReference>
<feature type="chain" id="PRO_5022216177" evidence="3">
    <location>
        <begin position="27"/>
        <end position="382"/>
    </location>
</feature>
<sequence>MNYLKYSFILLSVPVLLLESCTGNQAAKPTATKDAPPATPTVQVSPATAQQPEYTLTLPGELMPYEQVEIFPKVKGFIKALYVDRGSEVEKGQLLALLEAPEITQQYLAAQANSQKLYENFLYSKQSYNRLKKAAGKSGAVAAIELDKAQAQLRSDSAAYAAANANTRAIAEMRSYLRIRAPFAGTITQRNVSVGALVGENTAKGAALFTIAQQGKLRLTIAIPEKHAQSLQPGTKATFTVSGRPGKVFTSSLSRNGLIVNQQERSVTAEFDVSNSDKALNGGEYAQVKLTLRRPDATMWVPAASVVRAQSGVFLLKVQDDQVQKVPVSEGIRRDSLQEVFGEITAGDLVVRQGTEELAENTQVQITTAAKPKQKVAQADKP</sequence>
<dbReference type="AlphaFoldDB" id="A0A512AWE1"/>
<name>A0A512AWE1_9BACT</name>
<evidence type="ECO:0000313" key="6">
    <source>
        <dbReference type="EMBL" id="GEO04000.1"/>
    </source>
</evidence>
<evidence type="ECO:0000256" key="3">
    <source>
        <dbReference type="SAM" id="SignalP"/>
    </source>
</evidence>
<dbReference type="Gene3D" id="2.40.30.170">
    <property type="match status" value="1"/>
</dbReference>
<feature type="region of interest" description="Disordered" evidence="2">
    <location>
        <begin position="27"/>
        <end position="46"/>
    </location>
</feature>
<accession>A0A512AWE1</accession>
<comment type="caution">
    <text evidence="6">The sequence shown here is derived from an EMBL/GenBank/DDBJ whole genome shotgun (WGS) entry which is preliminary data.</text>
</comment>
<dbReference type="Pfam" id="PF25954">
    <property type="entry name" value="Beta-barrel_RND_2"/>
    <property type="match status" value="1"/>
</dbReference>
<dbReference type="InterPro" id="IPR058792">
    <property type="entry name" value="Beta-barrel_RND_2"/>
</dbReference>
<dbReference type="OrthoDB" id="9806939at2"/>
<dbReference type="Pfam" id="PF25973">
    <property type="entry name" value="BSH_CzcB"/>
    <property type="match status" value="1"/>
</dbReference>
<dbReference type="Gene3D" id="2.40.50.100">
    <property type="match status" value="1"/>
</dbReference>
<keyword evidence="3" id="KW-0732">Signal</keyword>
<feature type="domain" description="CusB-like beta-barrel" evidence="4">
    <location>
        <begin position="219"/>
        <end position="291"/>
    </location>
</feature>
<keyword evidence="7" id="KW-1185">Reference proteome</keyword>
<dbReference type="SUPFAM" id="SSF111369">
    <property type="entry name" value="HlyD-like secretion proteins"/>
    <property type="match status" value="1"/>
</dbReference>
<reference evidence="6 7" key="1">
    <citation type="submission" date="2019-07" db="EMBL/GenBank/DDBJ databases">
        <title>Whole genome shotgun sequence of Adhaeribacter aerolatus NBRC 106133.</title>
        <authorList>
            <person name="Hosoyama A."/>
            <person name="Uohara A."/>
            <person name="Ohji S."/>
            <person name="Ichikawa N."/>
        </authorList>
    </citation>
    <scope>NUCLEOTIDE SEQUENCE [LARGE SCALE GENOMIC DNA]</scope>
    <source>
        <strain evidence="6 7">NBRC 106133</strain>
    </source>
</reference>
<evidence type="ECO:0000256" key="2">
    <source>
        <dbReference type="SAM" id="MobiDB-lite"/>
    </source>
</evidence>
<comment type="similarity">
    <text evidence="1">Belongs to the membrane fusion protein (MFP) (TC 8.A.1) family.</text>
</comment>
<dbReference type="InterPro" id="IPR058647">
    <property type="entry name" value="BSH_CzcB-like"/>
</dbReference>
<evidence type="ECO:0000259" key="5">
    <source>
        <dbReference type="Pfam" id="PF25973"/>
    </source>
</evidence>